<protein>
    <submittedName>
        <fullName evidence="2">Uncharacterized protein</fullName>
    </submittedName>
</protein>
<dbReference type="AlphaFoldDB" id="A0A4Z2IPZ1"/>
<dbReference type="EMBL" id="SRLO01000063">
    <property type="protein sequence ID" value="TNN79564.1"/>
    <property type="molecule type" value="Genomic_DNA"/>
</dbReference>
<feature type="compositionally biased region" description="Low complexity" evidence="1">
    <location>
        <begin position="89"/>
        <end position="101"/>
    </location>
</feature>
<proteinExistence type="predicted"/>
<keyword evidence="3" id="KW-1185">Reference proteome</keyword>
<accession>A0A4Z2IPZ1</accession>
<organism evidence="2 3">
    <name type="scientific">Liparis tanakae</name>
    <name type="common">Tanaka's snailfish</name>
    <dbReference type="NCBI Taxonomy" id="230148"/>
    <lineage>
        <taxon>Eukaryota</taxon>
        <taxon>Metazoa</taxon>
        <taxon>Chordata</taxon>
        <taxon>Craniata</taxon>
        <taxon>Vertebrata</taxon>
        <taxon>Euteleostomi</taxon>
        <taxon>Actinopterygii</taxon>
        <taxon>Neopterygii</taxon>
        <taxon>Teleostei</taxon>
        <taxon>Neoteleostei</taxon>
        <taxon>Acanthomorphata</taxon>
        <taxon>Eupercaria</taxon>
        <taxon>Perciformes</taxon>
        <taxon>Cottioidei</taxon>
        <taxon>Cottales</taxon>
        <taxon>Liparidae</taxon>
        <taxon>Liparis</taxon>
    </lineage>
</organism>
<evidence type="ECO:0000256" key="1">
    <source>
        <dbReference type="SAM" id="MobiDB-lite"/>
    </source>
</evidence>
<evidence type="ECO:0000313" key="3">
    <source>
        <dbReference type="Proteomes" id="UP000314294"/>
    </source>
</evidence>
<feature type="region of interest" description="Disordered" evidence="1">
    <location>
        <begin position="76"/>
        <end position="115"/>
    </location>
</feature>
<sequence length="186" mass="19882">MGLWERTGGGGVRMRNASTEGLCRAAALRRCVSRAERRRAAGRRRRRVGAFKSSFLFSGQEQLLKCYSAALRRAHGVPPRTVTPPPSPSSARGPRPDASPSVRSACVETEGGGTRRQLSAARRRLTLASPGVSLALNLMYAALESHKFHGASARCSSACVPVETVNPVTSQDLSVNDVLPLVSIVM</sequence>
<comment type="caution">
    <text evidence="2">The sequence shown here is derived from an EMBL/GenBank/DDBJ whole genome shotgun (WGS) entry which is preliminary data.</text>
</comment>
<reference evidence="2 3" key="1">
    <citation type="submission" date="2019-03" db="EMBL/GenBank/DDBJ databases">
        <title>First draft genome of Liparis tanakae, snailfish: a comprehensive survey of snailfish specific genes.</title>
        <authorList>
            <person name="Kim W."/>
            <person name="Song I."/>
            <person name="Jeong J.-H."/>
            <person name="Kim D."/>
            <person name="Kim S."/>
            <person name="Ryu S."/>
            <person name="Song J.Y."/>
            <person name="Lee S.K."/>
        </authorList>
    </citation>
    <scope>NUCLEOTIDE SEQUENCE [LARGE SCALE GENOMIC DNA]</scope>
    <source>
        <tissue evidence="2">Muscle</tissue>
    </source>
</reference>
<evidence type="ECO:0000313" key="2">
    <source>
        <dbReference type="EMBL" id="TNN79564.1"/>
    </source>
</evidence>
<dbReference type="Proteomes" id="UP000314294">
    <property type="component" value="Unassembled WGS sequence"/>
</dbReference>
<gene>
    <name evidence="2" type="ORF">EYF80_010146</name>
</gene>
<name>A0A4Z2IPZ1_9TELE</name>